<dbReference type="AlphaFoldDB" id="A0A154PG21"/>
<dbReference type="EMBL" id="KQ434896">
    <property type="protein sequence ID" value="KZC10772.1"/>
    <property type="molecule type" value="Genomic_DNA"/>
</dbReference>
<keyword evidence="2" id="KW-1185">Reference proteome</keyword>
<evidence type="ECO:0000313" key="2">
    <source>
        <dbReference type="Proteomes" id="UP000076502"/>
    </source>
</evidence>
<reference evidence="1 2" key="1">
    <citation type="submission" date="2015-07" db="EMBL/GenBank/DDBJ databases">
        <title>The genome of Dufourea novaeangliae.</title>
        <authorList>
            <person name="Pan H."/>
            <person name="Kapheim K."/>
        </authorList>
    </citation>
    <scope>NUCLEOTIDE SEQUENCE [LARGE SCALE GENOMIC DNA]</scope>
    <source>
        <strain evidence="1">0120121106</strain>
        <tissue evidence="1">Whole body</tissue>
    </source>
</reference>
<proteinExistence type="predicted"/>
<dbReference type="Proteomes" id="UP000076502">
    <property type="component" value="Unassembled WGS sequence"/>
</dbReference>
<name>A0A154PG21_DUFNO</name>
<evidence type="ECO:0000313" key="1">
    <source>
        <dbReference type="EMBL" id="KZC10772.1"/>
    </source>
</evidence>
<accession>A0A154PG21</accession>
<protein>
    <submittedName>
        <fullName evidence="1">Uncharacterized protein</fullName>
    </submittedName>
</protein>
<organism evidence="1 2">
    <name type="scientific">Dufourea novaeangliae</name>
    <name type="common">Sweat bee</name>
    <dbReference type="NCBI Taxonomy" id="178035"/>
    <lineage>
        <taxon>Eukaryota</taxon>
        <taxon>Metazoa</taxon>
        <taxon>Ecdysozoa</taxon>
        <taxon>Arthropoda</taxon>
        <taxon>Hexapoda</taxon>
        <taxon>Insecta</taxon>
        <taxon>Pterygota</taxon>
        <taxon>Neoptera</taxon>
        <taxon>Endopterygota</taxon>
        <taxon>Hymenoptera</taxon>
        <taxon>Apocrita</taxon>
        <taxon>Aculeata</taxon>
        <taxon>Apoidea</taxon>
        <taxon>Anthophila</taxon>
        <taxon>Halictidae</taxon>
        <taxon>Rophitinae</taxon>
        <taxon>Dufourea</taxon>
    </lineage>
</organism>
<gene>
    <name evidence="1" type="ORF">WN55_02261</name>
</gene>
<sequence>MSHNTISNDATTIFNLKFEFWVNVIQCDKGRVKDQDDDLRYCLSFHLRVLFPENSHQV</sequence>